<keyword evidence="13" id="KW-0732">Signal</keyword>
<name>A0A916X611_9SPHN</name>
<evidence type="ECO:0008006" key="18">
    <source>
        <dbReference type="Google" id="ProtNLM"/>
    </source>
</evidence>
<evidence type="ECO:0000256" key="5">
    <source>
        <dbReference type="ARBA" id="ARBA00022692"/>
    </source>
</evidence>
<reference evidence="16" key="2">
    <citation type="submission" date="2020-09" db="EMBL/GenBank/DDBJ databases">
        <authorList>
            <person name="Sun Q."/>
            <person name="Zhou Y."/>
        </authorList>
    </citation>
    <scope>NUCLEOTIDE SEQUENCE</scope>
    <source>
        <strain evidence="16">CGMCC 1.15095</strain>
    </source>
</reference>
<feature type="domain" description="TonB-dependent receptor-like beta-barrel" evidence="14">
    <location>
        <begin position="333"/>
        <end position="753"/>
    </location>
</feature>
<keyword evidence="7" id="KW-0406">Ion transport</keyword>
<comment type="subcellular location">
    <subcellularLocation>
        <location evidence="1 11">Cell outer membrane</location>
        <topology evidence="1 11">Multi-pass membrane protein</topology>
    </subcellularLocation>
</comment>
<dbReference type="GO" id="GO:0009279">
    <property type="term" value="C:cell outer membrane"/>
    <property type="evidence" value="ECO:0007669"/>
    <property type="project" value="UniProtKB-SubCell"/>
</dbReference>
<keyword evidence="5 11" id="KW-0812">Transmembrane</keyword>
<protein>
    <recommendedName>
        <fullName evidence="18">TonB-dependent receptor</fullName>
    </recommendedName>
</protein>
<evidence type="ECO:0000256" key="6">
    <source>
        <dbReference type="ARBA" id="ARBA00023004"/>
    </source>
</evidence>
<dbReference type="InterPro" id="IPR000531">
    <property type="entry name" value="Beta-barrel_TonB"/>
</dbReference>
<evidence type="ECO:0000256" key="4">
    <source>
        <dbReference type="ARBA" id="ARBA00022496"/>
    </source>
</evidence>
<keyword evidence="17" id="KW-1185">Reference proteome</keyword>
<dbReference type="InterPro" id="IPR036942">
    <property type="entry name" value="Beta-barrel_TonB_sf"/>
</dbReference>
<accession>A0A916X611</accession>
<evidence type="ECO:0000256" key="13">
    <source>
        <dbReference type="SAM" id="SignalP"/>
    </source>
</evidence>
<dbReference type="SUPFAM" id="SSF56935">
    <property type="entry name" value="Porins"/>
    <property type="match status" value="1"/>
</dbReference>
<dbReference type="Gene3D" id="2.40.170.20">
    <property type="entry name" value="TonB-dependent receptor, beta-barrel domain"/>
    <property type="match status" value="2"/>
</dbReference>
<dbReference type="EMBL" id="BMHK01000039">
    <property type="protein sequence ID" value="GGC13810.1"/>
    <property type="molecule type" value="Genomic_DNA"/>
</dbReference>
<dbReference type="Pfam" id="PF07715">
    <property type="entry name" value="Plug"/>
    <property type="match status" value="1"/>
</dbReference>
<feature type="signal peptide" evidence="13">
    <location>
        <begin position="1"/>
        <end position="30"/>
    </location>
</feature>
<comment type="similarity">
    <text evidence="11 12">Belongs to the TonB-dependent receptor family.</text>
</comment>
<feature type="chain" id="PRO_5037737503" description="TonB-dependent receptor" evidence="13">
    <location>
        <begin position="31"/>
        <end position="790"/>
    </location>
</feature>
<dbReference type="GO" id="GO:0006826">
    <property type="term" value="P:iron ion transport"/>
    <property type="evidence" value="ECO:0007669"/>
    <property type="project" value="UniProtKB-KW"/>
</dbReference>
<evidence type="ECO:0000256" key="12">
    <source>
        <dbReference type="RuleBase" id="RU003357"/>
    </source>
</evidence>
<dbReference type="RefSeq" id="WP_188772932.1">
    <property type="nucleotide sequence ID" value="NZ_BMHK01000039.1"/>
</dbReference>
<keyword evidence="3 11" id="KW-1134">Transmembrane beta strand</keyword>
<keyword evidence="9 11" id="KW-0472">Membrane</keyword>
<sequence>MIRFHAATSRLAIGAALMAGFSGTTSTASAQETSAQEGWGSGTPIVVTARRREEDLSRVPIAITAIDSEDLVERVVISDADLQRTVPGLTIRQTQGNNSLTYSLRGQSADIFSGSPSAVITYLNEVPIPVSQASSFFDLQSIQVLKGPQGTLFGRNATGGAVLFTTAKPTDVTEGYLRGRYGNFDRMELEGAVNVPLGENGAVRIAGNLTYRDGYIDNLFTGDELGRINRENLRVSVRFNALETVENTTMVQYSNSHGTNTGASYTYSVYAPGETNNGFALTSSAGFLFSPAVDLLFGAGAWDAYLAAHPQAYAPGLPAYVDEQHRLGPYKTNHPSGARHFGDSWTVTNITEVELGSNLKLRNILGFVDSYTNSQQPQLGAPFITILTENLATGVVGNREDLRSWSEEIQLQGEAADGALEFIVGAYFQRQRTNTLFPQTYFELAPLLPFTPATNHFRIKNHTDAVYGQASYEIGGGLTVTAGLRYTWEKVYGLQLAQSDNFGPPEQTRRYSDPSWEVGLEYLATPELLVYAKTRGSFRSGGYNGTLSPTFVASVGASNFFNSETTEDVEVGLKYSGSLMGRPVTFNIAAFQQWLHDVQRVEFPDPDGPAGPIASIAITTNVPDERVRGIEAEGSIYLADWLQLGGQLALTDAEYTNNQVVLFGNTFAYGPVGDTPKASGTAWAELAFPAGNSMGEISLRGELYAQSGQYFSNAADSVAPRTRLPGYELLNARLSWNNIMDSNFSAALFANNLLDEEYFVGGMQLAVALGHNAAVVGEPRMYGLELGFEF</sequence>
<dbReference type="AlphaFoldDB" id="A0A916X611"/>
<evidence type="ECO:0000256" key="10">
    <source>
        <dbReference type="ARBA" id="ARBA00023237"/>
    </source>
</evidence>
<dbReference type="PROSITE" id="PS52016">
    <property type="entry name" value="TONB_DEPENDENT_REC_3"/>
    <property type="match status" value="1"/>
</dbReference>
<dbReference type="InterPro" id="IPR039426">
    <property type="entry name" value="TonB-dep_rcpt-like"/>
</dbReference>
<evidence type="ECO:0000313" key="16">
    <source>
        <dbReference type="EMBL" id="GGC13810.1"/>
    </source>
</evidence>
<keyword evidence="6" id="KW-0408">Iron</keyword>
<dbReference type="PANTHER" id="PTHR32552">
    <property type="entry name" value="FERRICHROME IRON RECEPTOR-RELATED"/>
    <property type="match status" value="1"/>
</dbReference>
<keyword evidence="10 11" id="KW-0998">Cell outer membrane</keyword>
<evidence type="ECO:0000256" key="11">
    <source>
        <dbReference type="PROSITE-ProRule" id="PRU01360"/>
    </source>
</evidence>
<proteinExistence type="inferred from homology"/>
<comment type="caution">
    <text evidence="16">The sequence shown here is derived from an EMBL/GenBank/DDBJ whole genome shotgun (WGS) entry which is preliminary data.</text>
</comment>
<evidence type="ECO:0000256" key="9">
    <source>
        <dbReference type="ARBA" id="ARBA00023136"/>
    </source>
</evidence>
<keyword evidence="2 11" id="KW-0813">Transport</keyword>
<evidence type="ECO:0000313" key="17">
    <source>
        <dbReference type="Proteomes" id="UP000608154"/>
    </source>
</evidence>
<gene>
    <name evidence="16" type="ORF">GCM10011494_35820</name>
</gene>
<dbReference type="InterPro" id="IPR012910">
    <property type="entry name" value="Plug_dom"/>
</dbReference>
<evidence type="ECO:0000256" key="3">
    <source>
        <dbReference type="ARBA" id="ARBA00022452"/>
    </source>
</evidence>
<evidence type="ECO:0000256" key="8">
    <source>
        <dbReference type="ARBA" id="ARBA00023077"/>
    </source>
</evidence>
<reference evidence="16" key="1">
    <citation type="journal article" date="2014" name="Int. J. Syst. Evol. Microbiol.">
        <title>Complete genome sequence of Corynebacterium casei LMG S-19264T (=DSM 44701T), isolated from a smear-ripened cheese.</title>
        <authorList>
            <consortium name="US DOE Joint Genome Institute (JGI-PGF)"/>
            <person name="Walter F."/>
            <person name="Albersmeier A."/>
            <person name="Kalinowski J."/>
            <person name="Ruckert C."/>
        </authorList>
    </citation>
    <scope>NUCLEOTIDE SEQUENCE</scope>
    <source>
        <strain evidence="16">CGMCC 1.15095</strain>
    </source>
</reference>
<evidence type="ECO:0000259" key="14">
    <source>
        <dbReference type="Pfam" id="PF00593"/>
    </source>
</evidence>
<dbReference type="Proteomes" id="UP000608154">
    <property type="component" value="Unassembled WGS sequence"/>
</dbReference>
<dbReference type="Pfam" id="PF00593">
    <property type="entry name" value="TonB_dep_Rec_b-barrel"/>
    <property type="match status" value="1"/>
</dbReference>
<feature type="domain" description="TonB-dependent receptor plug" evidence="15">
    <location>
        <begin position="56"/>
        <end position="161"/>
    </location>
</feature>
<evidence type="ECO:0000256" key="1">
    <source>
        <dbReference type="ARBA" id="ARBA00004571"/>
    </source>
</evidence>
<keyword evidence="4" id="KW-0410">Iron transport</keyword>
<evidence type="ECO:0000256" key="7">
    <source>
        <dbReference type="ARBA" id="ARBA00023065"/>
    </source>
</evidence>
<evidence type="ECO:0000256" key="2">
    <source>
        <dbReference type="ARBA" id="ARBA00022448"/>
    </source>
</evidence>
<dbReference type="PANTHER" id="PTHR32552:SF81">
    <property type="entry name" value="TONB-DEPENDENT OUTER MEMBRANE RECEPTOR"/>
    <property type="match status" value="1"/>
</dbReference>
<organism evidence="16 17">
    <name type="scientific">Novosphingobium endophyticum</name>
    <dbReference type="NCBI Taxonomy" id="1955250"/>
    <lineage>
        <taxon>Bacteria</taxon>
        <taxon>Pseudomonadati</taxon>
        <taxon>Pseudomonadota</taxon>
        <taxon>Alphaproteobacteria</taxon>
        <taxon>Sphingomonadales</taxon>
        <taxon>Sphingomonadaceae</taxon>
        <taxon>Novosphingobium</taxon>
    </lineage>
</organism>
<evidence type="ECO:0000259" key="15">
    <source>
        <dbReference type="Pfam" id="PF07715"/>
    </source>
</evidence>
<keyword evidence="8 12" id="KW-0798">TonB box</keyword>